<evidence type="ECO:0000313" key="7">
    <source>
        <dbReference type="Proteomes" id="UP000002586"/>
    </source>
</evidence>
<dbReference type="STRING" id="156889.Mmc1_1161"/>
<dbReference type="Pfam" id="PF00501">
    <property type="entry name" value="AMP-binding"/>
    <property type="match status" value="1"/>
</dbReference>
<proteinExistence type="inferred from homology"/>
<feature type="transmembrane region" description="Helical" evidence="3">
    <location>
        <begin position="211"/>
        <end position="230"/>
    </location>
</feature>
<dbReference type="PANTHER" id="PTHR43201">
    <property type="entry name" value="ACYL-COA SYNTHETASE"/>
    <property type="match status" value="1"/>
</dbReference>
<evidence type="ECO:0000256" key="1">
    <source>
        <dbReference type="ARBA" id="ARBA00006432"/>
    </source>
</evidence>
<dbReference type="GO" id="GO:0006631">
    <property type="term" value="P:fatty acid metabolic process"/>
    <property type="evidence" value="ECO:0007669"/>
    <property type="project" value="TreeGrafter"/>
</dbReference>
<dbReference type="RefSeq" id="WP_011712827.1">
    <property type="nucleotide sequence ID" value="NC_008576.1"/>
</dbReference>
<comment type="similarity">
    <text evidence="1">Belongs to the ATP-dependent AMP-binding enzyme family.</text>
</comment>
<dbReference type="OrthoDB" id="9803968at2"/>
<dbReference type="eggNOG" id="COG0318">
    <property type="taxonomic scope" value="Bacteria"/>
</dbReference>
<feature type="domain" description="AMP-dependent synthetase/ligase" evidence="4">
    <location>
        <begin position="19"/>
        <end position="371"/>
    </location>
</feature>
<dbReference type="Proteomes" id="UP000002586">
    <property type="component" value="Chromosome"/>
</dbReference>
<keyword evidence="3" id="KW-0472">Membrane</keyword>
<keyword evidence="2 6" id="KW-0436">Ligase</keyword>
<dbReference type="InterPro" id="IPR045851">
    <property type="entry name" value="AMP-bd_C_sf"/>
</dbReference>
<evidence type="ECO:0000259" key="4">
    <source>
        <dbReference type="Pfam" id="PF00501"/>
    </source>
</evidence>
<dbReference type="InterPro" id="IPR042099">
    <property type="entry name" value="ANL_N_sf"/>
</dbReference>
<reference evidence="6 7" key="2">
    <citation type="journal article" date="2012" name="Int. J. Syst. Evol. Microbiol.">
        <title>Magnetococcus marinus gen. nov., sp. nov., a marine, magnetotactic bacterium that represents a novel lineage (Magnetococcaceae fam. nov.; Magnetococcales ord. nov.) at the base of the Alphaproteobacteria.</title>
        <authorList>
            <person name="Bazylinski D.A."/>
            <person name="Williams T.J."/>
            <person name="Lefevre C.T."/>
            <person name="Berg R.J."/>
            <person name="Zhang C.L."/>
            <person name="Bowser S.S."/>
            <person name="Dean A.J."/>
            <person name="Beveridge T.J."/>
        </authorList>
    </citation>
    <scope>NUCLEOTIDE SEQUENCE [LARGE SCALE GENOMIC DNA]</scope>
    <source>
        <strain evidence="7">ATCC BAA-1437 / JCM 17883 / MC-1</strain>
    </source>
</reference>
<feature type="domain" description="AMP-binding enzyme C-terminal" evidence="5">
    <location>
        <begin position="423"/>
        <end position="499"/>
    </location>
</feature>
<evidence type="ECO:0000313" key="6">
    <source>
        <dbReference type="EMBL" id="ABK43672.1"/>
    </source>
</evidence>
<dbReference type="AlphaFoldDB" id="A0L6S9"/>
<dbReference type="SUPFAM" id="SSF56801">
    <property type="entry name" value="Acetyl-CoA synthetase-like"/>
    <property type="match status" value="1"/>
</dbReference>
<dbReference type="KEGG" id="mgm:Mmc1_1161"/>
<dbReference type="InterPro" id="IPR000873">
    <property type="entry name" value="AMP-dep_synth/lig_dom"/>
</dbReference>
<dbReference type="InterPro" id="IPR025110">
    <property type="entry name" value="AMP-bd_C"/>
</dbReference>
<dbReference type="HOGENOM" id="CLU_000022_59_2_5"/>
<evidence type="ECO:0000259" key="5">
    <source>
        <dbReference type="Pfam" id="PF13193"/>
    </source>
</evidence>
<keyword evidence="3" id="KW-0812">Transmembrane</keyword>
<dbReference type="EMBL" id="CP000471">
    <property type="protein sequence ID" value="ABK43672.1"/>
    <property type="molecule type" value="Genomic_DNA"/>
</dbReference>
<name>A0L6S9_MAGMM</name>
<dbReference type="Gene3D" id="3.40.50.12780">
    <property type="entry name" value="N-terminal domain of ligase-like"/>
    <property type="match status" value="1"/>
</dbReference>
<dbReference type="Gene3D" id="3.30.300.30">
    <property type="match status" value="1"/>
</dbReference>
<dbReference type="PANTHER" id="PTHR43201:SF5">
    <property type="entry name" value="MEDIUM-CHAIN ACYL-COA LIGASE ACSF2, MITOCHONDRIAL"/>
    <property type="match status" value="1"/>
</dbReference>
<dbReference type="GO" id="GO:0031956">
    <property type="term" value="F:medium-chain fatty acid-CoA ligase activity"/>
    <property type="evidence" value="ECO:0007669"/>
    <property type="project" value="TreeGrafter"/>
</dbReference>
<evidence type="ECO:0000256" key="3">
    <source>
        <dbReference type="SAM" id="Phobius"/>
    </source>
</evidence>
<dbReference type="Pfam" id="PF13193">
    <property type="entry name" value="AMP-binding_C"/>
    <property type="match status" value="1"/>
</dbReference>
<gene>
    <name evidence="6" type="ordered locus">Mmc1_1161</name>
</gene>
<evidence type="ECO:0000256" key="2">
    <source>
        <dbReference type="ARBA" id="ARBA00022598"/>
    </source>
</evidence>
<sequence length="510" mass="56041">MVTNVSSGGVFGADLNQLVAHYPQRHALIDAVHEQRHSYQGLAILIQRLQATLESWQIGAGEVVVSLLPNSVEQLSLFLAALYSGRHFAPLSPQCTAIELAHWLKVTQAKVCLLTTLSSPAQQQAVREAGVTLQLVALDGQFEWAQTEQRSVKAEPQGGSRLYLHTSGTKGEPKALVIDANTLWQAGQAFVALHPALHGGMRFFNIMPMSYLGGLFNLGLIPLVHGGSIVVAPPFSGRTLMTFWHDVKRFGVEALWLVPTVARGLLALYRPGKDERTTPRQTGIQYAFVGTAAITPEEKQRFEACFGIPLLENYGLSETTFLTSEQPGQAQLRSLGSVGSVLPYVTLKLDHGPAEQPRPIRVRTPYAFVGYLGQDGEIRSPLDDEGYLHTDDLGLLDANGQLVLRGRTGDFIKKGGYFVSLVEIEALATTCPGVLEAVAVATVSELYGDDYNLFIRCDGSMTEAPEAHFRQWMAERLVRYKWPCRIQVVEAFPRTESGKIQKRKLSVSEY</sequence>
<organism evidence="6 7">
    <name type="scientific">Magnetococcus marinus (strain ATCC BAA-1437 / JCM 17883 / MC-1)</name>
    <dbReference type="NCBI Taxonomy" id="156889"/>
    <lineage>
        <taxon>Bacteria</taxon>
        <taxon>Pseudomonadati</taxon>
        <taxon>Pseudomonadota</taxon>
        <taxon>Magnetococcia</taxon>
        <taxon>Magnetococcales</taxon>
        <taxon>Magnetococcaceae</taxon>
        <taxon>Magnetococcus</taxon>
    </lineage>
</organism>
<accession>A0L6S9</accession>
<keyword evidence="7" id="KW-1185">Reference proteome</keyword>
<reference evidence="7" key="1">
    <citation type="journal article" date="2009" name="Appl. Environ. Microbiol.">
        <title>Complete genome sequence of the chemolithoautotrophic marine magnetotactic coccus strain MC-1.</title>
        <authorList>
            <person name="Schubbe S."/>
            <person name="Williams T.J."/>
            <person name="Xie G."/>
            <person name="Kiss H.E."/>
            <person name="Brettin T.S."/>
            <person name="Martinez D."/>
            <person name="Ross C.A."/>
            <person name="Schuler D."/>
            <person name="Cox B.L."/>
            <person name="Nealson K.H."/>
            <person name="Bazylinski D.A."/>
        </authorList>
    </citation>
    <scope>NUCLEOTIDE SEQUENCE [LARGE SCALE GENOMIC DNA]</scope>
    <source>
        <strain evidence="7">ATCC BAA-1437 / JCM 17883 / MC-1</strain>
    </source>
</reference>
<protein>
    <submittedName>
        <fullName evidence="6">AMP-dependent synthetase and ligase</fullName>
    </submittedName>
</protein>
<keyword evidence="3" id="KW-1133">Transmembrane helix</keyword>